<dbReference type="OrthoDB" id="5854901at2759"/>
<dbReference type="EMBL" id="UYYA01005037">
    <property type="protein sequence ID" value="VDM64021.1"/>
    <property type="molecule type" value="Genomic_DNA"/>
</dbReference>
<dbReference type="Gene3D" id="3.40.390.10">
    <property type="entry name" value="Collagenase (Catalytic Domain)"/>
    <property type="match status" value="1"/>
</dbReference>
<dbReference type="Gene3D" id="2.60.120.290">
    <property type="entry name" value="Spermadhesin, CUB domain"/>
    <property type="match status" value="1"/>
</dbReference>
<reference evidence="3 4" key="1">
    <citation type="submission" date="2018-11" db="EMBL/GenBank/DDBJ databases">
        <authorList>
            <consortium name="Pathogen Informatics"/>
        </authorList>
    </citation>
    <scope>NUCLEOTIDE SEQUENCE [LARGE SCALE GENOMIC DNA]</scope>
    <source>
        <strain evidence="3 4">Costa Rica</strain>
    </source>
</reference>
<protein>
    <recommendedName>
        <fullName evidence="2">Peptidase M12A domain-containing protein</fullName>
    </recommendedName>
</protein>
<dbReference type="InterPro" id="IPR024079">
    <property type="entry name" value="MetalloPept_cat_dom_sf"/>
</dbReference>
<dbReference type="InterPro" id="IPR052501">
    <property type="entry name" value="Alpha-1-2_FucT"/>
</dbReference>
<dbReference type="InterPro" id="IPR035914">
    <property type="entry name" value="Sperma_CUB_dom_sf"/>
</dbReference>
<name>A0A3P7HSZ3_ANGCS</name>
<dbReference type="AlphaFoldDB" id="A0A3P7HSZ3"/>
<feature type="domain" description="Peptidase M12A" evidence="2">
    <location>
        <begin position="255"/>
        <end position="318"/>
    </location>
</feature>
<dbReference type="Proteomes" id="UP000267027">
    <property type="component" value="Unassembled WGS sequence"/>
</dbReference>
<gene>
    <name evidence="3" type="ORF">ACOC_LOCUS12436</name>
</gene>
<keyword evidence="4" id="KW-1185">Reference proteome</keyword>
<dbReference type="GO" id="GO:0006508">
    <property type="term" value="P:proteolysis"/>
    <property type="evidence" value="ECO:0007669"/>
    <property type="project" value="InterPro"/>
</dbReference>
<evidence type="ECO:0000256" key="1">
    <source>
        <dbReference type="ARBA" id="ARBA00022536"/>
    </source>
</evidence>
<dbReference type="GO" id="GO:0004222">
    <property type="term" value="F:metalloendopeptidase activity"/>
    <property type="evidence" value="ECO:0007669"/>
    <property type="project" value="InterPro"/>
</dbReference>
<evidence type="ECO:0000313" key="3">
    <source>
        <dbReference type="EMBL" id="VDM64021.1"/>
    </source>
</evidence>
<dbReference type="PANTHER" id="PTHR22898:SF4">
    <property type="entry name" value="GALACTOSIDE 2-ALPHA-L-FUCOSYLTRANSFERASE-RELATED"/>
    <property type="match status" value="1"/>
</dbReference>
<dbReference type="Pfam" id="PF01400">
    <property type="entry name" value="Astacin"/>
    <property type="match status" value="1"/>
</dbReference>
<accession>A0A3P7HSZ3</accession>
<dbReference type="InterPro" id="IPR001506">
    <property type="entry name" value="Peptidase_M12A"/>
</dbReference>
<proteinExistence type="predicted"/>
<evidence type="ECO:0000259" key="2">
    <source>
        <dbReference type="Pfam" id="PF01400"/>
    </source>
</evidence>
<sequence>MFHLCSGYAIARKLGRRHYIRSLNAQGFYIGGHLEKITAIFPELVHTFIVLEARNEYRVAFAQKDGVMSCCEYEDPTRLRGKTEQFLVLEIRYAQNVRYFEDMVSEIRQILQFSADVQRNGDDILRRMNIGNSSNMCAHIRRSDFVEMNVASDFNASVRDIHEIASDQGLSNVFLFGDDVNFMERLGESLIGMGKREKREVKYSTNSEGVDLYLASRPSATDTISVIKSGGGHTMELGGEQSLPLGPGCESDGWLSQFIKQSENSNYNYTLTYDHGSVMHNAPTSVLKNGELIVVPHDVKYIQTLGSRMLSFYDKLMILAATTSFQTLEDRLVERNPSKTKFDYTLCHYWIQAPIGSTIEIVFDNFAQGLGYGGCSHARVETKTGKDKRCAGYRFCDSKNVGISLISTYNIVSVSTFNDIHNTKVVLRCRIGNVPAQMHYINDMKYLPFLQEPNADDTMELLRKLHNMEDEIKEELSASEKPSPEVLKAMKDYAKTVQNQEGGSIPEINGRNKVGSALFQGDMILTKEQAEEIIEDVNEDIAKHKKQGTRSPE</sequence>
<keyword evidence="1" id="KW-0245">EGF-like domain</keyword>
<dbReference type="SUPFAM" id="SSF49854">
    <property type="entry name" value="Spermadhesin, CUB domain"/>
    <property type="match status" value="1"/>
</dbReference>
<organism evidence="3 4">
    <name type="scientific">Angiostrongylus costaricensis</name>
    <name type="common">Nematode worm</name>
    <dbReference type="NCBI Taxonomy" id="334426"/>
    <lineage>
        <taxon>Eukaryota</taxon>
        <taxon>Metazoa</taxon>
        <taxon>Ecdysozoa</taxon>
        <taxon>Nematoda</taxon>
        <taxon>Chromadorea</taxon>
        <taxon>Rhabditida</taxon>
        <taxon>Rhabditina</taxon>
        <taxon>Rhabditomorpha</taxon>
        <taxon>Strongyloidea</taxon>
        <taxon>Metastrongylidae</taxon>
        <taxon>Angiostrongylus</taxon>
    </lineage>
</organism>
<dbReference type="PANTHER" id="PTHR22898">
    <property type="entry name" value="UNCHARACTERIZED GLYCOSOL TRANSFERASE-RELATED"/>
    <property type="match status" value="1"/>
</dbReference>
<evidence type="ECO:0000313" key="4">
    <source>
        <dbReference type="Proteomes" id="UP000267027"/>
    </source>
</evidence>